<dbReference type="Pfam" id="PF13894">
    <property type="entry name" value="zf-C2H2_4"/>
    <property type="match status" value="1"/>
</dbReference>
<dbReference type="SUPFAM" id="SSF57667">
    <property type="entry name" value="beta-beta-alpha zinc fingers"/>
    <property type="match status" value="4"/>
</dbReference>
<evidence type="ECO:0000256" key="4">
    <source>
        <dbReference type="ARBA" id="ARBA00022833"/>
    </source>
</evidence>
<feature type="domain" description="C2H2-type" evidence="8">
    <location>
        <begin position="388"/>
        <end position="415"/>
    </location>
</feature>
<feature type="domain" description="C2H2-type" evidence="8">
    <location>
        <begin position="362"/>
        <end position="389"/>
    </location>
</feature>
<evidence type="ECO:0000259" key="9">
    <source>
        <dbReference type="PROSITE" id="PS51915"/>
    </source>
</evidence>
<name>A0A1E1WEJ1_PECGO</name>
<feature type="region of interest" description="Disordered" evidence="7">
    <location>
        <begin position="158"/>
        <end position="186"/>
    </location>
</feature>
<dbReference type="Pfam" id="PF00096">
    <property type="entry name" value="zf-C2H2"/>
    <property type="match status" value="2"/>
</dbReference>
<evidence type="ECO:0008006" key="11">
    <source>
        <dbReference type="Google" id="ProtNLM"/>
    </source>
</evidence>
<feature type="domain" description="C2H2-type" evidence="8">
    <location>
        <begin position="530"/>
        <end position="557"/>
    </location>
</feature>
<feature type="domain" description="C2H2-type" evidence="8">
    <location>
        <begin position="473"/>
        <end position="501"/>
    </location>
</feature>
<dbReference type="Gene3D" id="3.30.160.60">
    <property type="entry name" value="Classic Zinc Finger"/>
    <property type="match status" value="5"/>
</dbReference>
<feature type="domain" description="C2H2-type" evidence="8">
    <location>
        <begin position="415"/>
        <end position="443"/>
    </location>
</feature>
<feature type="domain" description="C2H2-type" evidence="8">
    <location>
        <begin position="443"/>
        <end position="471"/>
    </location>
</feature>
<dbReference type="Pfam" id="PF07776">
    <property type="entry name" value="zf-AD"/>
    <property type="match status" value="1"/>
</dbReference>
<dbReference type="AlphaFoldDB" id="A0A1E1WEJ1"/>
<feature type="non-terminal residue" evidence="10">
    <location>
        <position position="575"/>
    </location>
</feature>
<dbReference type="PROSITE" id="PS51915">
    <property type="entry name" value="ZAD"/>
    <property type="match status" value="1"/>
</dbReference>
<proteinExistence type="predicted"/>
<dbReference type="PROSITE" id="PS50157">
    <property type="entry name" value="ZINC_FINGER_C2H2_2"/>
    <property type="match status" value="7"/>
</dbReference>
<keyword evidence="2" id="KW-0677">Repeat</keyword>
<dbReference type="PANTHER" id="PTHR23234:SF10">
    <property type="entry name" value="RIKEN CDNA 6720489N17 GENE-RELATED"/>
    <property type="match status" value="1"/>
</dbReference>
<dbReference type="InterPro" id="IPR050758">
    <property type="entry name" value="Znf_C2H2-type"/>
</dbReference>
<feature type="domain" description="C2H2-type" evidence="8">
    <location>
        <begin position="502"/>
        <end position="529"/>
    </location>
</feature>
<evidence type="ECO:0000256" key="6">
    <source>
        <dbReference type="PROSITE-ProRule" id="PRU01263"/>
    </source>
</evidence>
<dbReference type="OrthoDB" id="8922241at2759"/>
<gene>
    <name evidence="10" type="ORF">g.584</name>
</gene>
<protein>
    <recommendedName>
        <fullName evidence="11">Protein krueppel</fullName>
    </recommendedName>
</protein>
<evidence type="ECO:0000313" key="10">
    <source>
        <dbReference type="EMBL" id="JAT85422.1"/>
    </source>
</evidence>
<dbReference type="InterPro" id="IPR012934">
    <property type="entry name" value="Znf_AD"/>
</dbReference>
<dbReference type="InterPro" id="IPR013087">
    <property type="entry name" value="Znf_C2H2_type"/>
</dbReference>
<accession>A0A1E1WEJ1</accession>
<evidence type="ECO:0000256" key="1">
    <source>
        <dbReference type="ARBA" id="ARBA00022723"/>
    </source>
</evidence>
<feature type="binding site" evidence="6">
    <location>
        <position position="16"/>
    </location>
    <ligand>
        <name>Zn(2+)</name>
        <dbReference type="ChEBI" id="CHEBI:29105"/>
    </ligand>
</feature>
<dbReference type="SMART" id="SM00355">
    <property type="entry name" value="ZnF_C2H2"/>
    <property type="match status" value="9"/>
</dbReference>
<dbReference type="PROSITE" id="PS00028">
    <property type="entry name" value="ZINC_FINGER_C2H2_1"/>
    <property type="match status" value="9"/>
</dbReference>
<dbReference type="GO" id="GO:0005634">
    <property type="term" value="C:nucleus"/>
    <property type="evidence" value="ECO:0007669"/>
    <property type="project" value="InterPro"/>
</dbReference>
<keyword evidence="4 6" id="KW-0862">Zinc</keyword>
<dbReference type="InterPro" id="IPR041661">
    <property type="entry name" value="ZN622/Rei1/Reh1_Znf-C2H2"/>
</dbReference>
<evidence type="ECO:0000256" key="7">
    <source>
        <dbReference type="SAM" id="MobiDB-lite"/>
    </source>
</evidence>
<evidence type="ECO:0000256" key="3">
    <source>
        <dbReference type="ARBA" id="ARBA00022771"/>
    </source>
</evidence>
<evidence type="ECO:0000259" key="8">
    <source>
        <dbReference type="PROSITE" id="PS50157"/>
    </source>
</evidence>
<feature type="domain" description="ZAD" evidence="9">
    <location>
        <begin position="14"/>
        <end position="94"/>
    </location>
</feature>
<dbReference type="EMBL" id="GDQN01005632">
    <property type="protein sequence ID" value="JAT85422.1"/>
    <property type="molecule type" value="Transcribed_RNA"/>
</dbReference>
<dbReference type="Pfam" id="PF12756">
    <property type="entry name" value="zf-C2H2_2"/>
    <property type="match status" value="1"/>
</dbReference>
<reference evidence="10" key="1">
    <citation type="submission" date="2015-09" db="EMBL/GenBank/DDBJ databases">
        <title>De novo assembly of Pectinophora gossypiella (Pink Bollworm) gut transcriptome.</title>
        <authorList>
            <person name="Tassone E.E."/>
        </authorList>
    </citation>
    <scope>NUCLEOTIDE SEQUENCE</scope>
</reference>
<dbReference type="InterPro" id="IPR036236">
    <property type="entry name" value="Znf_C2H2_sf"/>
</dbReference>
<keyword evidence="3 5" id="KW-0863">Zinc-finger</keyword>
<dbReference type="FunFam" id="3.30.160.60:FF:000100">
    <property type="entry name" value="Zinc finger 45-like"/>
    <property type="match status" value="1"/>
</dbReference>
<feature type="binding site" evidence="6">
    <location>
        <position position="19"/>
    </location>
    <ligand>
        <name>Zn(2+)</name>
        <dbReference type="ChEBI" id="CHEBI:29105"/>
    </ligand>
</feature>
<feature type="binding site" evidence="6">
    <location>
        <position position="67"/>
    </location>
    <ligand>
        <name>Zn(2+)</name>
        <dbReference type="ChEBI" id="CHEBI:29105"/>
    </ligand>
</feature>
<feature type="binding site" evidence="6">
    <location>
        <position position="70"/>
    </location>
    <ligand>
        <name>Zn(2+)</name>
        <dbReference type="ChEBI" id="CHEBI:29105"/>
    </ligand>
</feature>
<dbReference type="PANTHER" id="PTHR23234">
    <property type="entry name" value="ZNF44 PROTEIN"/>
    <property type="match status" value="1"/>
</dbReference>
<evidence type="ECO:0000256" key="5">
    <source>
        <dbReference type="PROSITE-ProRule" id="PRU00042"/>
    </source>
</evidence>
<dbReference type="GO" id="GO:0008270">
    <property type="term" value="F:zinc ion binding"/>
    <property type="evidence" value="ECO:0007669"/>
    <property type="project" value="UniProtKB-UniRule"/>
</dbReference>
<sequence length="575" mass="66901">MDEENLKSWAAQPDVCRCCLSSSGTWDLTALYVTNLGIKEIFSDILQECYGITLSYLSEWGPSHLICNLCVGHLRDASAFRKRVLKAEECFVEYFTKKQSQTTVKLELGNDSECCNDHLELEDTSVVEENHSILKTETDPQQEQTIKAENQNCLGKSKKALKSRGKKKEDSDYDSDVPIAELTKRKQHPDNIEENLQCEKILEDSESAVKDIKHKGKLSKKEIQKNAKLSSESYIDNEQIRSNICLVLKHSSIVPFKYSKNYKYVCLYCSQSYLFFDKLKDHVKEKHEEITDKEILTSLKTPKDLVKADVSEIKCKNCQEVFKSIDDLIEHLVETHKKTYYQTLRVKPSYGVLGFDLSSEKFTCHICSTEFRFFKNLSIHMNEHSSHYICHVCGKKFVSDHRLQTHVTTHKTTDNKCRFCGKGFHSASARNYHIRKDHKVTKLKCSECDEVFDQYHQRLRHLVEVHKLKKPDFRCEICSKDFASSGGLRAHVRYSHLRSKEFPCDICGKVFVYKWIWQRHLDVHTGTKNYECKFCNKRFGKPYTLRVHLRIHLNDKRFTCNICNAAFVQKCSLRN</sequence>
<dbReference type="SUPFAM" id="SSF57716">
    <property type="entry name" value="Glucocorticoid receptor-like (DNA-binding domain)"/>
    <property type="match status" value="1"/>
</dbReference>
<evidence type="ECO:0000256" key="2">
    <source>
        <dbReference type="ARBA" id="ARBA00022737"/>
    </source>
</evidence>
<keyword evidence="1 6" id="KW-0479">Metal-binding</keyword>
<organism evidence="10">
    <name type="scientific">Pectinophora gossypiella</name>
    <name type="common">Cotton pink bollworm</name>
    <name type="synonym">Depressaria gossypiella</name>
    <dbReference type="NCBI Taxonomy" id="13191"/>
    <lineage>
        <taxon>Eukaryota</taxon>
        <taxon>Metazoa</taxon>
        <taxon>Ecdysozoa</taxon>
        <taxon>Arthropoda</taxon>
        <taxon>Hexapoda</taxon>
        <taxon>Insecta</taxon>
        <taxon>Pterygota</taxon>
        <taxon>Neoptera</taxon>
        <taxon>Endopterygota</taxon>
        <taxon>Lepidoptera</taxon>
        <taxon>Glossata</taxon>
        <taxon>Ditrysia</taxon>
        <taxon>Gelechioidea</taxon>
        <taxon>Gelechiidae</taxon>
        <taxon>Apatetrinae</taxon>
        <taxon>Pectinophora</taxon>
    </lineage>
</organism>
<dbReference type="Gene3D" id="3.40.1800.20">
    <property type="match status" value="1"/>
</dbReference>
<dbReference type="SMART" id="SM00868">
    <property type="entry name" value="zf-AD"/>
    <property type="match status" value="1"/>
</dbReference>